<dbReference type="InParanoid" id="Q2H1C0"/>
<dbReference type="eggNOG" id="KOG0101">
    <property type="taxonomic scope" value="Eukaryota"/>
</dbReference>
<dbReference type="GeneID" id="4392518"/>
<dbReference type="VEuPathDB" id="FungiDB:CHGG_04426"/>
<dbReference type="PANTHER" id="PTHR14187">
    <property type="entry name" value="ALPHA KINASE/ELONGATION FACTOR 2 KINASE"/>
    <property type="match status" value="1"/>
</dbReference>
<dbReference type="PANTHER" id="PTHR14187:SF5">
    <property type="entry name" value="HEAT SHOCK 70 KDA PROTEIN 12A"/>
    <property type="match status" value="1"/>
</dbReference>
<dbReference type="OrthoDB" id="2963168at2759"/>
<dbReference type="Gene3D" id="3.30.420.40">
    <property type="match status" value="1"/>
</dbReference>
<dbReference type="EMBL" id="CH408032">
    <property type="protein sequence ID" value="EAQ87807.1"/>
    <property type="molecule type" value="Genomic_DNA"/>
</dbReference>
<keyword evidence="2" id="KW-1185">Reference proteome</keyword>
<accession>Q2H1C0</accession>
<organism evidence="1 2">
    <name type="scientific">Chaetomium globosum (strain ATCC 6205 / CBS 148.51 / DSM 1962 / NBRC 6347 / NRRL 1970)</name>
    <name type="common">Soil fungus</name>
    <dbReference type="NCBI Taxonomy" id="306901"/>
    <lineage>
        <taxon>Eukaryota</taxon>
        <taxon>Fungi</taxon>
        <taxon>Dikarya</taxon>
        <taxon>Ascomycota</taxon>
        <taxon>Pezizomycotina</taxon>
        <taxon>Sordariomycetes</taxon>
        <taxon>Sordariomycetidae</taxon>
        <taxon>Sordariales</taxon>
        <taxon>Chaetomiaceae</taxon>
        <taxon>Chaetomium</taxon>
    </lineage>
</organism>
<gene>
    <name evidence="1" type="ORF">CHGG_04426</name>
</gene>
<protein>
    <submittedName>
        <fullName evidence="1">Uncharacterized protein</fullName>
    </submittedName>
</protein>
<evidence type="ECO:0000313" key="2">
    <source>
        <dbReference type="Proteomes" id="UP000001056"/>
    </source>
</evidence>
<dbReference type="Proteomes" id="UP000001056">
    <property type="component" value="Unassembled WGS sequence"/>
</dbReference>
<evidence type="ECO:0000313" key="1">
    <source>
        <dbReference type="EMBL" id="EAQ87807.1"/>
    </source>
</evidence>
<proteinExistence type="predicted"/>
<dbReference type="SUPFAM" id="SSF53067">
    <property type="entry name" value="Actin-like ATPase domain"/>
    <property type="match status" value="1"/>
</dbReference>
<dbReference type="OMA" id="MERRCDI"/>
<sequence>MASQGSQPGNTIIVGIDFGTTYSGVAFTWSKKIKRMQVISSWDSELHSSSDEEKTPTAISFGSKGKVSWGYNIPFGAEQGKWFKLLLIDDKDLPEDVRKSTKIKEARVYLKKHNKTPVAVIAGFLRLLCNHCNQRIIETASRSLVNYSKFHIVITLPAIWPDYARNRMREAAEQAGMLSARVAGETTLSFISEPEAAALATLSDMERRCDIMVFGSLSSLATLAGRSQNPPGLPVVNKKSRGEDNAPRRLLAALIVVQIGLLESVFEICKPFV</sequence>
<dbReference type="RefSeq" id="XP_001223640.1">
    <property type="nucleotide sequence ID" value="XM_001223639.1"/>
</dbReference>
<dbReference type="InterPro" id="IPR043129">
    <property type="entry name" value="ATPase_NBD"/>
</dbReference>
<dbReference type="STRING" id="306901.Q2H1C0"/>
<dbReference type="AlphaFoldDB" id="Q2H1C0"/>
<name>Q2H1C0_CHAGB</name>
<dbReference type="HOGENOM" id="CLU_1019417_0_0_1"/>
<reference evidence="2" key="1">
    <citation type="journal article" date="2015" name="Genome Announc.">
        <title>Draft genome sequence of the cellulolytic fungus Chaetomium globosum.</title>
        <authorList>
            <person name="Cuomo C.A."/>
            <person name="Untereiner W.A."/>
            <person name="Ma L.-J."/>
            <person name="Grabherr M."/>
            <person name="Birren B.W."/>
        </authorList>
    </citation>
    <scope>NUCLEOTIDE SEQUENCE [LARGE SCALE GENOMIC DNA]</scope>
    <source>
        <strain evidence="2">ATCC 6205 / CBS 148.51 / DSM 1962 / NBRC 6347 / NRRL 1970</strain>
    </source>
</reference>